<dbReference type="InterPro" id="IPR013126">
    <property type="entry name" value="Hsp_70_fam"/>
</dbReference>
<dbReference type="PANTHER" id="PTHR42749">
    <property type="entry name" value="CELL SHAPE-DETERMINING PROTEIN MREB"/>
    <property type="match status" value="1"/>
</dbReference>
<dbReference type="Gene3D" id="3.90.640.10">
    <property type="entry name" value="Actin, Chain A, domain 4"/>
    <property type="match status" value="1"/>
</dbReference>
<dbReference type="EMBL" id="FNWO01000006">
    <property type="protein sequence ID" value="SEH35421.1"/>
    <property type="molecule type" value="Genomic_DNA"/>
</dbReference>
<dbReference type="Pfam" id="PF00012">
    <property type="entry name" value="HSP70"/>
    <property type="match status" value="1"/>
</dbReference>
<dbReference type="OrthoDB" id="580874at2"/>
<dbReference type="GO" id="GO:0140662">
    <property type="term" value="F:ATP-dependent protein folding chaperone"/>
    <property type="evidence" value="ECO:0007669"/>
    <property type="project" value="InterPro"/>
</dbReference>
<evidence type="ECO:0000313" key="5">
    <source>
        <dbReference type="Proteomes" id="UP000182983"/>
    </source>
</evidence>
<dbReference type="Proteomes" id="UP000182983">
    <property type="component" value="Unassembled WGS sequence"/>
</dbReference>
<gene>
    <name evidence="4" type="ORF">SAMN04244559_01772</name>
</gene>
<dbReference type="AlphaFoldDB" id="A0A1H6HI35"/>
<evidence type="ECO:0000256" key="3">
    <source>
        <dbReference type="ARBA" id="ARBA00022840"/>
    </source>
</evidence>
<dbReference type="CDD" id="cd10170">
    <property type="entry name" value="ASKHA_NBD_HSP70"/>
    <property type="match status" value="1"/>
</dbReference>
<evidence type="ECO:0000256" key="2">
    <source>
        <dbReference type="ARBA" id="ARBA00022741"/>
    </source>
</evidence>
<evidence type="ECO:0000313" key="4">
    <source>
        <dbReference type="EMBL" id="SEH35421.1"/>
    </source>
</evidence>
<accession>A0A1H6HI35</accession>
<dbReference type="InterPro" id="IPR021030">
    <property type="entry name" value="DUF3731"/>
</dbReference>
<dbReference type="Pfam" id="PF12531">
    <property type="entry name" value="DUF3731"/>
    <property type="match status" value="1"/>
</dbReference>
<proteinExistence type="inferred from homology"/>
<name>A0A1H6HI35_MAGFU</name>
<dbReference type="PROSITE" id="PS00297">
    <property type="entry name" value="HSP70_1"/>
    <property type="match status" value="1"/>
</dbReference>
<dbReference type="PANTHER" id="PTHR42749:SF1">
    <property type="entry name" value="CELL SHAPE-DETERMINING PROTEIN MREB"/>
    <property type="match status" value="1"/>
</dbReference>
<reference evidence="5" key="1">
    <citation type="submission" date="2016-10" db="EMBL/GenBank/DDBJ databases">
        <authorList>
            <person name="Varghese N."/>
            <person name="Submissions S."/>
        </authorList>
    </citation>
    <scope>NUCLEOTIDE SEQUENCE [LARGE SCALE GENOMIC DNA]</scope>
    <source>
        <strain evidence="5">DSM 13234</strain>
    </source>
</reference>
<comment type="similarity">
    <text evidence="1">Belongs to the heat shock protein 70 family.</text>
</comment>
<dbReference type="SUPFAM" id="SSF53067">
    <property type="entry name" value="Actin-like ATPase domain"/>
    <property type="match status" value="2"/>
</dbReference>
<dbReference type="PROSITE" id="PS00329">
    <property type="entry name" value="HSP70_2"/>
    <property type="match status" value="1"/>
</dbReference>
<dbReference type="InterPro" id="IPR043129">
    <property type="entry name" value="ATPase_NBD"/>
</dbReference>
<dbReference type="GO" id="GO:0005524">
    <property type="term" value="F:ATP binding"/>
    <property type="evidence" value="ECO:0007669"/>
    <property type="project" value="UniProtKB-KW"/>
</dbReference>
<dbReference type="InterPro" id="IPR018181">
    <property type="entry name" value="Heat_shock_70_CS"/>
</dbReference>
<sequence length="920" mass="100075">MAQPRFSIGIDLGTSNSALAFSALDGDGTTEILPVPQWDGETTRTEAATLPSALYWPETPPDGAAPGWIVGRLARRKAGEVPGRVVLSAKSWLCHHAADRSARFLPWGGDEIAIADKISPVEASALILRHLWSAWDARFAAQGPDYCFEAQDITITVPASFDAVAQRLTLDAARDARFPERTRLLEEPQAAFAWWLEQRHGGGDIWAALPDPDNARHHVLVVDVGGGTTDFSLFELRRDEDGSAAPRIVRVAVSDHILLGGDNIDLALAHLMEPRLTRGLAPLSAGQWDHLVSSCRALKERALSEDGGPDEVFTLSVPGRGSGLIGGALTADLTRADLDTLLFDGFFPACGPDDGPQRAATAIKEWGLPYAFDGAVTRHLADFLRDRPRIDAVLFNGGSLTPRRLRALLCERIADWQDGQAPQVLENGQLDLAVARGAAYSGWLRHRQSGAIEAGAARAVFIEAHRGEDSDGERSLVCLLPHGAAVERDFEPSGLDLSLRLDRMVSFRVHTSTRHDRVRLGEIVALDPDRFRALPPLETVLQAPEGSNAETIPVGLVARVNELGLLQVSIRSRAPGLDQVWPLDFNLRQQDRPDASADAPVQAEANAPSDKIEAAAARIRAVLGRPAAKGDKLTAPRLLQSLEQILGIPRGTWNAVLLRSLWPSLDACGDQIGLSVEHEEAWLTLAGFLLRPGFGVAQDESRIDALWRLREVGARFPGKRIRVQEQILWRRLAGGLSRERQEALARSEMERIVQAKSAAPELIRMVGAFERLGPDLKADLVRRFIDSAAALAAERKHCAPYLAALGSLLNRTPFHSGPEAVMPAALVERAFEALRGFDWADPELVEAQTLFLRAGRAVADRTIDLGESLRFKIANRLEKCGIAPSRTARLKSVVPVERADLIGYFSDDVPPGLILTPPAR</sequence>
<keyword evidence="5" id="KW-1185">Reference proteome</keyword>
<dbReference type="Gene3D" id="3.30.420.40">
    <property type="match status" value="2"/>
</dbReference>
<keyword evidence="2" id="KW-0547">Nucleotide-binding</keyword>
<dbReference type="RefSeq" id="WP_074767668.1">
    <property type="nucleotide sequence ID" value="NZ_FNWO01000006.1"/>
</dbReference>
<protein>
    <submittedName>
        <fullName evidence="4">Hsp70 protein</fullName>
    </submittedName>
</protein>
<evidence type="ECO:0000256" key="1">
    <source>
        <dbReference type="ARBA" id="ARBA00007381"/>
    </source>
</evidence>
<keyword evidence="3" id="KW-0067">ATP-binding</keyword>
<organism evidence="4 5">
    <name type="scientific">Magnetospirillum fulvum</name>
    <name type="common">Rhodospirillum fulvum</name>
    <dbReference type="NCBI Taxonomy" id="1082"/>
    <lineage>
        <taxon>Bacteria</taxon>
        <taxon>Pseudomonadati</taxon>
        <taxon>Pseudomonadota</taxon>
        <taxon>Alphaproteobacteria</taxon>
        <taxon>Rhodospirillales</taxon>
        <taxon>Rhodospirillaceae</taxon>
        <taxon>Magnetospirillum</taxon>
    </lineage>
</organism>